<dbReference type="Proteomes" id="UP001281761">
    <property type="component" value="Unassembled WGS sequence"/>
</dbReference>
<accession>A0ABQ9XVG4</accession>
<protein>
    <submittedName>
        <fullName evidence="1">Uncharacterized protein</fullName>
    </submittedName>
</protein>
<sequence length="218" mass="24269">MEKETTVAVTPTKYAFSNNSQESRSITDTLLKSVLKYPSNSRLTFEEESTIYNSLVALLKMGYPFDNALQDRAVQFLKYFTPYFGNRQRSEKFVTDLVHSSAGAPSGFVESICTLLASPFSAVIAETMQLLFISTKEMYAPIRYLLVASDLISRTITAFQPQTRPISGNEEIHSRLAGIINNVIIIADPSWLRSHMITGPVDICGIHTDLVLGALIMF</sequence>
<evidence type="ECO:0000313" key="2">
    <source>
        <dbReference type="Proteomes" id="UP001281761"/>
    </source>
</evidence>
<proteinExistence type="predicted"/>
<gene>
    <name evidence="1" type="ORF">BLNAU_9517</name>
</gene>
<reference evidence="1 2" key="1">
    <citation type="journal article" date="2022" name="bioRxiv">
        <title>Genomics of Preaxostyla Flagellates Illuminates Evolutionary Transitions and the Path Towards Mitochondrial Loss.</title>
        <authorList>
            <person name="Novak L.V.F."/>
            <person name="Treitli S.C."/>
            <person name="Pyrih J."/>
            <person name="Halakuc P."/>
            <person name="Pipaliya S.V."/>
            <person name="Vacek V."/>
            <person name="Brzon O."/>
            <person name="Soukal P."/>
            <person name="Eme L."/>
            <person name="Dacks J.B."/>
            <person name="Karnkowska A."/>
            <person name="Elias M."/>
            <person name="Hampl V."/>
        </authorList>
    </citation>
    <scope>NUCLEOTIDE SEQUENCE [LARGE SCALE GENOMIC DNA]</scope>
    <source>
        <strain evidence="1">NAU3</strain>
        <tissue evidence="1">Gut</tissue>
    </source>
</reference>
<dbReference type="EMBL" id="JARBJD010000066">
    <property type="protein sequence ID" value="KAK2955470.1"/>
    <property type="molecule type" value="Genomic_DNA"/>
</dbReference>
<name>A0ABQ9XVG4_9EUKA</name>
<comment type="caution">
    <text evidence="1">The sequence shown here is derived from an EMBL/GenBank/DDBJ whole genome shotgun (WGS) entry which is preliminary data.</text>
</comment>
<keyword evidence="2" id="KW-1185">Reference proteome</keyword>
<organism evidence="1 2">
    <name type="scientific">Blattamonas nauphoetae</name>
    <dbReference type="NCBI Taxonomy" id="2049346"/>
    <lineage>
        <taxon>Eukaryota</taxon>
        <taxon>Metamonada</taxon>
        <taxon>Preaxostyla</taxon>
        <taxon>Oxymonadida</taxon>
        <taxon>Blattamonas</taxon>
    </lineage>
</organism>
<evidence type="ECO:0000313" key="1">
    <source>
        <dbReference type="EMBL" id="KAK2955470.1"/>
    </source>
</evidence>